<protein>
    <submittedName>
        <fullName evidence="2">8187_t:CDS:1</fullName>
    </submittedName>
</protein>
<evidence type="ECO:0000313" key="3">
    <source>
        <dbReference type="Proteomes" id="UP000789831"/>
    </source>
</evidence>
<keyword evidence="3" id="KW-1185">Reference proteome</keyword>
<dbReference type="OrthoDB" id="2442631at2759"/>
<reference evidence="2" key="1">
    <citation type="submission" date="2021-06" db="EMBL/GenBank/DDBJ databases">
        <authorList>
            <person name="Kallberg Y."/>
            <person name="Tangrot J."/>
            <person name="Rosling A."/>
        </authorList>
    </citation>
    <scope>NUCLEOTIDE SEQUENCE</scope>
    <source>
        <strain evidence="2">MT106</strain>
    </source>
</reference>
<comment type="caution">
    <text evidence="2">The sequence shown here is derived from an EMBL/GenBank/DDBJ whole genome shotgun (WGS) entry which is preliminary data.</text>
</comment>
<accession>A0A9N9H3K9</accession>
<evidence type="ECO:0000313" key="2">
    <source>
        <dbReference type="EMBL" id="CAG8655670.1"/>
    </source>
</evidence>
<keyword evidence="1" id="KW-0812">Transmembrane</keyword>
<organism evidence="2 3">
    <name type="scientific">Ambispora gerdemannii</name>
    <dbReference type="NCBI Taxonomy" id="144530"/>
    <lineage>
        <taxon>Eukaryota</taxon>
        <taxon>Fungi</taxon>
        <taxon>Fungi incertae sedis</taxon>
        <taxon>Mucoromycota</taxon>
        <taxon>Glomeromycotina</taxon>
        <taxon>Glomeromycetes</taxon>
        <taxon>Archaeosporales</taxon>
        <taxon>Ambisporaceae</taxon>
        <taxon>Ambispora</taxon>
    </lineage>
</organism>
<dbReference type="EMBL" id="CAJVPL010005208">
    <property type="protein sequence ID" value="CAG8655670.1"/>
    <property type="molecule type" value="Genomic_DNA"/>
</dbReference>
<evidence type="ECO:0000256" key="1">
    <source>
        <dbReference type="SAM" id="Phobius"/>
    </source>
</evidence>
<proteinExistence type="predicted"/>
<keyword evidence="1" id="KW-0472">Membrane</keyword>
<keyword evidence="1" id="KW-1133">Transmembrane helix</keyword>
<sequence length="109" mass="12157">MSNLTSTVQQLSTSLTAIKPNNSETTQLITYTLIATAVQINMVNWKDYLPDLKGSLKGFYEENVKETVEGKSAYYENLLKENIAFSQRTQKIAIALGVGIFLLLAIAYF</sequence>
<feature type="transmembrane region" description="Helical" evidence="1">
    <location>
        <begin position="92"/>
        <end position="108"/>
    </location>
</feature>
<dbReference type="Proteomes" id="UP000789831">
    <property type="component" value="Unassembled WGS sequence"/>
</dbReference>
<name>A0A9N9H3K9_9GLOM</name>
<gene>
    <name evidence="2" type="ORF">AGERDE_LOCUS11588</name>
</gene>
<dbReference type="AlphaFoldDB" id="A0A9N9H3K9"/>